<evidence type="ECO:0000256" key="4">
    <source>
        <dbReference type="ARBA" id="ARBA00022692"/>
    </source>
</evidence>
<dbReference type="GO" id="GO:0051301">
    <property type="term" value="P:cell division"/>
    <property type="evidence" value="ECO:0007669"/>
    <property type="project" value="UniProtKB-KW"/>
</dbReference>
<comment type="subcellular location">
    <subcellularLocation>
        <location evidence="1">Cell membrane</location>
        <topology evidence="1">Single-pass type II membrane protein</topology>
    </subcellularLocation>
</comment>
<dbReference type="RefSeq" id="WP_209747565.1">
    <property type="nucleotide sequence ID" value="NZ_JBHSMH010000001.1"/>
</dbReference>
<gene>
    <name evidence="10" type="primary">ftsL</name>
    <name evidence="10" type="ORF">ACFPPD_00375</name>
</gene>
<comment type="caution">
    <text evidence="10">The sequence shown here is derived from an EMBL/GenBank/DDBJ whole genome shotgun (WGS) entry which is preliminary data.</text>
</comment>
<evidence type="ECO:0000313" key="10">
    <source>
        <dbReference type="EMBL" id="MFC5467157.1"/>
    </source>
</evidence>
<dbReference type="NCBIfam" id="TIGR02209">
    <property type="entry name" value="ftsL_broad"/>
    <property type="match status" value="1"/>
</dbReference>
<name>A0ABW0LQA4_9BACL</name>
<protein>
    <recommendedName>
        <fullName evidence="8">Cell division protein FtsL</fullName>
    </recommendedName>
</protein>
<keyword evidence="7" id="KW-0131">Cell cycle</keyword>
<keyword evidence="3 10" id="KW-0132">Cell division</keyword>
<evidence type="ECO:0000256" key="7">
    <source>
        <dbReference type="ARBA" id="ARBA00023306"/>
    </source>
</evidence>
<evidence type="ECO:0000313" key="11">
    <source>
        <dbReference type="Proteomes" id="UP001596105"/>
    </source>
</evidence>
<sequence>MAYYGNLALRPERVEERERREQPAVRRDPVKSKAVRRRTIPIGEKLLYLAAVAAVVFVASFVIFRYAQIYQINGEVQEKNRAIELATEQSKELQKEVERLSDPERFTAWASEKGLVPIAGNEIKAAAGNDANAVAMNR</sequence>
<accession>A0ABW0LQA4</accession>
<dbReference type="EMBL" id="JBHSMH010000001">
    <property type="protein sequence ID" value="MFC5467157.1"/>
    <property type="molecule type" value="Genomic_DNA"/>
</dbReference>
<reference evidence="11" key="1">
    <citation type="journal article" date="2019" name="Int. J. Syst. Evol. Microbiol.">
        <title>The Global Catalogue of Microorganisms (GCM) 10K type strain sequencing project: providing services to taxonomists for standard genome sequencing and annotation.</title>
        <authorList>
            <consortium name="The Broad Institute Genomics Platform"/>
            <consortium name="The Broad Institute Genome Sequencing Center for Infectious Disease"/>
            <person name="Wu L."/>
            <person name="Ma J."/>
        </authorList>
    </citation>
    <scope>NUCLEOTIDE SEQUENCE [LARGE SCALE GENOMIC DNA]</scope>
    <source>
        <strain evidence="11">CCUG 57113</strain>
    </source>
</reference>
<organism evidence="10 11">
    <name type="scientific">Cohnella suwonensis</name>
    <dbReference type="NCBI Taxonomy" id="696072"/>
    <lineage>
        <taxon>Bacteria</taxon>
        <taxon>Bacillati</taxon>
        <taxon>Bacillota</taxon>
        <taxon>Bacilli</taxon>
        <taxon>Bacillales</taxon>
        <taxon>Paenibacillaceae</taxon>
        <taxon>Cohnella</taxon>
    </lineage>
</organism>
<dbReference type="InterPro" id="IPR011922">
    <property type="entry name" value="Cell_div_FtsL"/>
</dbReference>
<proteinExistence type="predicted"/>
<evidence type="ECO:0000256" key="5">
    <source>
        <dbReference type="ARBA" id="ARBA00022989"/>
    </source>
</evidence>
<keyword evidence="5 9" id="KW-1133">Transmembrane helix</keyword>
<dbReference type="Proteomes" id="UP001596105">
    <property type="component" value="Unassembled WGS sequence"/>
</dbReference>
<keyword evidence="6 9" id="KW-0472">Membrane</keyword>
<evidence type="ECO:0000256" key="9">
    <source>
        <dbReference type="SAM" id="Phobius"/>
    </source>
</evidence>
<keyword evidence="4 9" id="KW-0812">Transmembrane</keyword>
<evidence type="ECO:0000256" key="2">
    <source>
        <dbReference type="ARBA" id="ARBA00022475"/>
    </source>
</evidence>
<feature type="transmembrane region" description="Helical" evidence="9">
    <location>
        <begin position="46"/>
        <end position="67"/>
    </location>
</feature>
<evidence type="ECO:0000256" key="8">
    <source>
        <dbReference type="NCBIfam" id="TIGR02209"/>
    </source>
</evidence>
<evidence type="ECO:0000256" key="6">
    <source>
        <dbReference type="ARBA" id="ARBA00023136"/>
    </source>
</evidence>
<evidence type="ECO:0000256" key="1">
    <source>
        <dbReference type="ARBA" id="ARBA00004401"/>
    </source>
</evidence>
<keyword evidence="11" id="KW-1185">Reference proteome</keyword>
<evidence type="ECO:0000256" key="3">
    <source>
        <dbReference type="ARBA" id="ARBA00022618"/>
    </source>
</evidence>
<keyword evidence="2" id="KW-1003">Cell membrane</keyword>